<dbReference type="Gramene" id="Bo2g104610.1">
    <property type="protein sequence ID" value="Bo2g104610.1"/>
    <property type="gene ID" value="Bo2g104610"/>
</dbReference>
<proteinExistence type="predicted"/>
<feature type="region of interest" description="Disordered" evidence="1">
    <location>
        <begin position="104"/>
        <end position="124"/>
    </location>
</feature>
<reference evidence="2 3" key="1">
    <citation type="journal article" date="2014" name="Genome Biol.">
        <title>Transcriptome and methylome profiling reveals relics of genome dominance in the mesopolyploid Brassica oleracea.</title>
        <authorList>
            <person name="Parkin I.A."/>
            <person name="Koh C."/>
            <person name="Tang H."/>
            <person name="Robinson S.J."/>
            <person name="Kagale S."/>
            <person name="Clarke W.E."/>
            <person name="Town C.D."/>
            <person name="Nixon J."/>
            <person name="Krishnakumar V."/>
            <person name="Bidwell S.L."/>
            <person name="Denoeud F."/>
            <person name="Belcram H."/>
            <person name="Links M.G."/>
            <person name="Just J."/>
            <person name="Clarke C."/>
            <person name="Bender T."/>
            <person name="Huebert T."/>
            <person name="Mason A.S."/>
            <person name="Pires J.C."/>
            <person name="Barker G."/>
            <person name="Moore J."/>
            <person name="Walley P.G."/>
            <person name="Manoli S."/>
            <person name="Batley J."/>
            <person name="Edwards D."/>
            <person name="Nelson M.N."/>
            <person name="Wang X."/>
            <person name="Paterson A.H."/>
            <person name="King G."/>
            <person name="Bancroft I."/>
            <person name="Chalhoub B."/>
            <person name="Sharpe A.G."/>
        </authorList>
    </citation>
    <scope>NUCLEOTIDE SEQUENCE</scope>
    <source>
        <strain evidence="2 3">cv. TO1000</strain>
    </source>
</reference>
<evidence type="ECO:0000256" key="1">
    <source>
        <dbReference type="SAM" id="MobiDB-lite"/>
    </source>
</evidence>
<organism evidence="2 3">
    <name type="scientific">Brassica oleracea var. oleracea</name>
    <dbReference type="NCBI Taxonomy" id="109376"/>
    <lineage>
        <taxon>Eukaryota</taxon>
        <taxon>Viridiplantae</taxon>
        <taxon>Streptophyta</taxon>
        <taxon>Embryophyta</taxon>
        <taxon>Tracheophyta</taxon>
        <taxon>Spermatophyta</taxon>
        <taxon>Magnoliopsida</taxon>
        <taxon>eudicotyledons</taxon>
        <taxon>Gunneridae</taxon>
        <taxon>Pentapetalae</taxon>
        <taxon>rosids</taxon>
        <taxon>malvids</taxon>
        <taxon>Brassicales</taxon>
        <taxon>Brassicaceae</taxon>
        <taxon>Brassiceae</taxon>
        <taxon>Brassica</taxon>
    </lineage>
</organism>
<dbReference type="Proteomes" id="UP000032141">
    <property type="component" value="Chromosome C2"/>
</dbReference>
<reference evidence="2" key="2">
    <citation type="submission" date="2015-03" db="UniProtKB">
        <authorList>
            <consortium name="EnsemblPlants"/>
        </authorList>
    </citation>
    <scope>IDENTIFICATION</scope>
</reference>
<dbReference type="AlphaFoldDB" id="A0A0D3ASP0"/>
<sequence>MHRRSCWNSQKSEKIHDLVKFVVPCAVVEAKFPIPPDKSIHLGSYNEVSNDYMYAVASQRWLRFIGEVDKGSTEATSIDTTTSLSIDTIGLSEQNEVCQNLFDGGTTTRSEKSRGKKRMNWKKRKMTKGSPQLSLIPHFSDGVRKSRACSRCFSQPFAKLRALLIAEMIDKGEESIKAFTKSMMKLQKEGIETWFGESSHSHTD</sequence>
<accession>A0A0D3ASP0</accession>
<feature type="compositionally biased region" description="Basic residues" evidence="1">
    <location>
        <begin position="114"/>
        <end position="124"/>
    </location>
</feature>
<dbReference type="EnsemblPlants" id="Bo2g104610.1">
    <property type="protein sequence ID" value="Bo2g104610.1"/>
    <property type="gene ID" value="Bo2g104610"/>
</dbReference>
<keyword evidence="3" id="KW-1185">Reference proteome</keyword>
<name>A0A0D3ASP0_BRAOL</name>
<evidence type="ECO:0000313" key="3">
    <source>
        <dbReference type="Proteomes" id="UP000032141"/>
    </source>
</evidence>
<dbReference type="HOGENOM" id="CLU_017414_1_0_1"/>
<protein>
    <submittedName>
        <fullName evidence="2">Uncharacterized protein</fullName>
    </submittedName>
</protein>
<evidence type="ECO:0000313" key="2">
    <source>
        <dbReference type="EnsemblPlants" id="Bo2g104610.1"/>
    </source>
</evidence>